<comment type="caution">
    <text evidence="22">The sequence shown here is derived from an EMBL/GenBank/DDBJ whole genome shotgun (WGS) entry which is preliminary data.</text>
</comment>
<evidence type="ECO:0000259" key="21">
    <source>
        <dbReference type="PROSITE" id="PS51352"/>
    </source>
</evidence>
<dbReference type="PROSITE" id="PS50005">
    <property type="entry name" value="TPR"/>
    <property type="match status" value="1"/>
</dbReference>
<evidence type="ECO:0000256" key="17">
    <source>
        <dbReference type="PROSITE-ProRule" id="PRU00339"/>
    </source>
</evidence>
<evidence type="ECO:0000256" key="6">
    <source>
        <dbReference type="ARBA" id="ARBA00022679"/>
    </source>
</evidence>
<dbReference type="Gene3D" id="1.25.40.10">
    <property type="entry name" value="Tetratricopeptide repeat domain"/>
    <property type="match status" value="1"/>
</dbReference>
<keyword evidence="17" id="KW-0802">TPR repeat</keyword>
<keyword evidence="14 18" id="KW-0539">Nucleus</keyword>
<comment type="catalytic activity">
    <reaction evidence="16">
        <text>a hydroperoxide + [thioredoxin]-dithiol = an alcohol + [thioredoxin]-disulfide + H2O</text>
        <dbReference type="Rhea" id="RHEA:62620"/>
        <dbReference type="Rhea" id="RHEA-COMP:10698"/>
        <dbReference type="Rhea" id="RHEA-COMP:10700"/>
        <dbReference type="ChEBI" id="CHEBI:15377"/>
        <dbReference type="ChEBI" id="CHEBI:29950"/>
        <dbReference type="ChEBI" id="CHEBI:30879"/>
        <dbReference type="ChEBI" id="CHEBI:35924"/>
        <dbReference type="ChEBI" id="CHEBI:50058"/>
        <dbReference type="EC" id="1.11.1.24"/>
    </reaction>
</comment>
<evidence type="ECO:0000259" key="20">
    <source>
        <dbReference type="PROSITE" id="PS50878"/>
    </source>
</evidence>
<dbReference type="PANTHER" id="PTHR12066:SF0">
    <property type="entry name" value="TELOMERASE REVERSE TRANSCRIPTASE"/>
    <property type="match status" value="1"/>
</dbReference>
<dbReference type="EC" id="2.7.7.49" evidence="18"/>
<dbReference type="PROSITE" id="PS51352">
    <property type="entry name" value="THIOREDOXIN_2"/>
    <property type="match status" value="1"/>
</dbReference>
<evidence type="ECO:0000256" key="13">
    <source>
        <dbReference type="ARBA" id="ARBA00023002"/>
    </source>
</evidence>
<dbReference type="Pfam" id="PF21399">
    <property type="entry name" value="TERT_C"/>
    <property type="match status" value="1"/>
</dbReference>
<reference evidence="22" key="1">
    <citation type="submission" date="2016-06" db="EMBL/GenBank/DDBJ databases">
        <title>Draft Genome sequence of the fungus Inonotus baumii.</title>
        <authorList>
            <person name="Zhu H."/>
            <person name="Lin W."/>
        </authorList>
    </citation>
    <scope>NUCLEOTIDE SEQUENCE</scope>
    <source>
        <strain evidence="22">821</strain>
    </source>
</reference>
<keyword evidence="11 18" id="KW-0779">Telomere</keyword>
<keyword evidence="12 18" id="KW-0695">RNA-directed DNA polymerase</keyword>
<comment type="subcellular location">
    <subcellularLocation>
        <location evidence="18">Nucleus</location>
    </subcellularLocation>
    <subcellularLocation>
        <location evidence="18">Chromosome</location>
        <location evidence="18">Telomere</location>
    </subcellularLocation>
</comment>
<dbReference type="GO" id="GO:0070034">
    <property type="term" value="F:telomerase RNA binding"/>
    <property type="evidence" value="ECO:0007669"/>
    <property type="project" value="TreeGrafter"/>
</dbReference>
<evidence type="ECO:0000256" key="19">
    <source>
        <dbReference type="SAM" id="MobiDB-lite"/>
    </source>
</evidence>
<dbReference type="EMBL" id="LNZH02000142">
    <property type="protein sequence ID" value="OCB90064.1"/>
    <property type="molecule type" value="Genomic_DNA"/>
</dbReference>
<keyword evidence="6 18" id="KW-0808">Transferase</keyword>
<evidence type="ECO:0000256" key="3">
    <source>
        <dbReference type="ARBA" id="ARBA00016182"/>
    </source>
</evidence>
<evidence type="ECO:0000313" key="22">
    <source>
        <dbReference type="EMBL" id="OCB90064.1"/>
    </source>
</evidence>
<dbReference type="GO" id="GO:0003720">
    <property type="term" value="F:telomerase activity"/>
    <property type="evidence" value="ECO:0007669"/>
    <property type="project" value="InterPro"/>
</dbReference>
<evidence type="ECO:0000256" key="8">
    <source>
        <dbReference type="ARBA" id="ARBA00022723"/>
    </source>
</evidence>
<feature type="domain" description="Reverse transcriptase" evidence="20">
    <location>
        <begin position="870"/>
        <end position="1202"/>
    </location>
</feature>
<keyword evidence="23" id="KW-1185">Reference proteome</keyword>
<feature type="domain" description="Thioredoxin" evidence="21">
    <location>
        <begin position="1426"/>
        <end position="1587"/>
    </location>
</feature>
<dbReference type="GO" id="GO:0140824">
    <property type="term" value="F:thioredoxin-dependent peroxiredoxin activity"/>
    <property type="evidence" value="ECO:0007669"/>
    <property type="project" value="UniProtKB-EC"/>
</dbReference>
<comment type="similarity">
    <text evidence="2 18">Belongs to the reverse transcriptase family. Telomerase subfamily.</text>
</comment>
<comment type="catalytic activity">
    <reaction evidence="15 18">
        <text>DNA(n) + a 2'-deoxyribonucleoside 5'-triphosphate = DNA(n+1) + diphosphate</text>
        <dbReference type="Rhea" id="RHEA:22508"/>
        <dbReference type="Rhea" id="RHEA-COMP:17339"/>
        <dbReference type="Rhea" id="RHEA-COMP:17340"/>
        <dbReference type="ChEBI" id="CHEBI:33019"/>
        <dbReference type="ChEBI" id="CHEBI:61560"/>
        <dbReference type="ChEBI" id="CHEBI:173112"/>
        <dbReference type="EC" id="2.7.7.49"/>
    </reaction>
</comment>
<sequence>MAESGLEILKIEDEIPLEKLETYLEGKQIKTTGDALFGTDPKAALAKYHKSKVLLHWKGLVRQNPTAVGGDTKVKSQLDEELGKVYSNMAACHLRLNNYQRTIETADQALALNKDNYKALFRKAKALGEQGFFEKAEPMLNELLQKNPVEAPTIKAELEALRIKDKERERRATNKLRGFLNNKDIFDAETRPTAEGEASTPEPARIEEVKDRVFSLIDYLIQSSDAATHPEIGQVTQSGIKEVLRNHLIRDSDSQAYRDLLTGSIVAESGVKRDLRLQMSTPSSSIVEVGPAYQLKAHPTCIHPTPDSLIIIKIIERAHARLFARSRKPSNVITTGYRSAELLAGTSKGGAGGARQGVTNFFVNTLVTALQAPEWCLLLKRVGDSIILHLLTETSVYIALPNDCYCQIIGPPLLYSVPPESLPRRESSKKDNSHEVDTRWVLPRKRKRTDEDTGSFARAAKRRRKSLKPSRSPGIKNDIATLIAKNCSAAKIPIARATVFYARAPRRTNSGQVRLGLPPDHVLNRMEMKGWRISKGLLEPNGSAKTDLRPDDRNGASEARHLAKYIFPFQYGLENVFSFHAHRLRNEIFSRFKLMNRENEIDRKGACKTPARLKGVLPVLSQLYNRHTKCGYKSLLNRICPSKLRADYTDTKADSSAILELISENAAEELQTQMNYTMSTMTARPTFGRQGRGSVHSSAMESLSKVQSQVKLKPKFAEFICSYAEVYLYVCVVTKSIIPHSLWGCEKNRKMVFSHVMQLICNRRNEVMTLHSVMQGISTNECDWLLPPKPSHDLKQSEAEMLKRRELLQEFIFWYFDQFLLPLLRTTFYITDSSAYRNRVLYFRQDDWDVLCRPLLDRLAATTFERIHKHEAEELLQQRKLGYSFVRLLPKESGVRPIVNLRRKRKSASDSPFDQGQSINQILSAAFQILGYEQRMQAEKLGASVFGPNETYLRLKEFKAKIADESGKLPKLYFVKVDVQACFDTIEQSKLLDDVVNIVAMKDVYMIQKYGQITPAAGRLQRKFVRKAMPEYEHPHFLSYARQLAGLLRHAIFVDQVVYPFAFRDDIIQLLEDHITTNIVKIGEDYYRQRVGIPQGSVLSTLLCSFFYGDLERNVLDFVADTSKRNVLLRLIDDFLFITTDMGDARHFLEVMNQGHPEYGCFISREKTLTNFEHHVGDISQHSLSTVMHPDRKLFPWCGYLIHTEDLSIMADYSRFHDNYLTDSLTIERSRRPNTAFLHKMLQISNAKTHAIFTDTAHNSPRAVRVNVYQAFVLTAMKMHAYIRAVRLDGGLAFVPHARSAESDSGDRDLCTEVIPERDTGNIRSIAGRKTLRTEGAFLLKVIRHCIRYTYASIRNKTLGKLARESGGKCDLTQDEVTWTTRLDHSKVARCFRSTSLRPYNYASHFQQRRLSTTAQLRNENAERNLKMGEGFYSLKAELPNGQVYDFEQLKGKVVLIVNVASKCGFTPQYKGLEALYKKHKDRGFTILGFPCNQFGGQEPGSDAEIAQFCELNHGVTFPLMKKSDVNGDNTNEVYKWLKNEKPGILGLTRIKWNFEKFLIDRNGKVVHRWASTTSPESIDAEVQKLL</sequence>
<dbReference type="PROSITE" id="PS00763">
    <property type="entry name" value="GLUTATHIONE_PEROXID_2"/>
    <property type="match status" value="1"/>
</dbReference>
<dbReference type="PRINTS" id="PR01365">
    <property type="entry name" value="TELOMERASERT"/>
</dbReference>
<dbReference type="Pfam" id="PF12009">
    <property type="entry name" value="Telomerase_RBD"/>
    <property type="match status" value="1"/>
</dbReference>
<evidence type="ECO:0000256" key="15">
    <source>
        <dbReference type="ARBA" id="ARBA00048173"/>
    </source>
</evidence>
<feature type="repeat" description="TPR" evidence="17">
    <location>
        <begin position="83"/>
        <end position="116"/>
    </location>
</feature>
<evidence type="ECO:0000256" key="5">
    <source>
        <dbReference type="ARBA" id="ARBA00022559"/>
    </source>
</evidence>
<feature type="compositionally biased region" description="Basic residues" evidence="19">
    <location>
        <begin position="459"/>
        <end position="468"/>
    </location>
</feature>
<evidence type="ECO:0000256" key="9">
    <source>
        <dbReference type="ARBA" id="ARBA00022842"/>
    </source>
</evidence>
<dbReference type="SMART" id="SM00975">
    <property type="entry name" value="Telomerase_RBD"/>
    <property type="match status" value="1"/>
</dbReference>
<dbReference type="SMART" id="SM00028">
    <property type="entry name" value="TPR"/>
    <property type="match status" value="2"/>
</dbReference>
<dbReference type="PROSITE" id="PS50878">
    <property type="entry name" value="RT_POL"/>
    <property type="match status" value="1"/>
</dbReference>
<evidence type="ECO:0000256" key="14">
    <source>
        <dbReference type="ARBA" id="ARBA00023242"/>
    </source>
</evidence>
<dbReference type="SUPFAM" id="SSF48452">
    <property type="entry name" value="TPR-like"/>
    <property type="match status" value="1"/>
</dbReference>
<dbReference type="GO" id="GO:0042162">
    <property type="term" value="F:telomeric DNA binding"/>
    <property type="evidence" value="ECO:0007669"/>
    <property type="project" value="TreeGrafter"/>
</dbReference>
<dbReference type="InterPro" id="IPR049139">
    <property type="entry name" value="TERT_C"/>
</dbReference>
<dbReference type="GO" id="GO:0000333">
    <property type="term" value="C:telomerase catalytic core complex"/>
    <property type="evidence" value="ECO:0007669"/>
    <property type="project" value="TreeGrafter"/>
</dbReference>
<dbReference type="InterPro" id="IPR019734">
    <property type="entry name" value="TPR_rpt"/>
</dbReference>
<dbReference type="Pfam" id="PF00255">
    <property type="entry name" value="GSHPx"/>
    <property type="match status" value="1"/>
</dbReference>
<dbReference type="InterPro" id="IPR000889">
    <property type="entry name" value="Glutathione_peroxidase"/>
</dbReference>
<dbReference type="SUPFAM" id="SSF52833">
    <property type="entry name" value="Thioredoxin-like"/>
    <property type="match status" value="1"/>
</dbReference>
<name>A0A9Q5NDP7_SANBA</name>
<evidence type="ECO:0000256" key="16">
    <source>
        <dbReference type="ARBA" id="ARBA00049091"/>
    </source>
</evidence>
<dbReference type="Gene3D" id="1.10.357.90">
    <property type="match status" value="1"/>
</dbReference>
<dbReference type="InterPro" id="IPR029760">
    <property type="entry name" value="GPX_CS"/>
</dbReference>
<keyword evidence="4 18" id="KW-0158">Chromosome</keyword>
<dbReference type="GO" id="GO:0046872">
    <property type="term" value="F:metal ion binding"/>
    <property type="evidence" value="ECO:0007669"/>
    <property type="project" value="UniProtKB-KW"/>
</dbReference>
<comment type="function">
    <text evidence="18">Telomerase is a ribonucleoprotein enzyme essential for the replication of chromosome termini in most eukaryotes. It elongates telomeres. It is a reverse transcriptase that adds simple sequence repeats to chromosome ends by copying a template sequence within the RNA component of the enzyme.</text>
</comment>
<dbReference type="PROSITE" id="PS51355">
    <property type="entry name" value="GLUTATHIONE_PEROXID_3"/>
    <property type="match status" value="1"/>
</dbReference>
<feature type="region of interest" description="Disordered" evidence="19">
    <location>
        <begin position="444"/>
        <end position="473"/>
    </location>
</feature>
<dbReference type="PANTHER" id="PTHR12066">
    <property type="entry name" value="TELOMERASE REVERSE TRANSCRIPTASE"/>
    <property type="match status" value="1"/>
</dbReference>
<keyword evidence="7 18" id="KW-0548">Nucleotidyltransferase</keyword>
<evidence type="ECO:0000256" key="7">
    <source>
        <dbReference type="ARBA" id="ARBA00022695"/>
    </source>
</evidence>
<evidence type="ECO:0000256" key="1">
    <source>
        <dbReference type="ARBA" id="ARBA00006926"/>
    </source>
</evidence>
<organism evidence="22 23">
    <name type="scientific">Sanghuangporus baumii</name>
    <name type="common">Phellinus baumii</name>
    <dbReference type="NCBI Taxonomy" id="108892"/>
    <lineage>
        <taxon>Eukaryota</taxon>
        <taxon>Fungi</taxon>
        <taxon>Dikarya</taxon>
        <taxon>Basidiomycota</taxon>
        <taxon>Agaricomycotina</taxon>
        <taxon>Agaricomycetes</taxon>
        <taxon>Hymenochaetales</taxon>
        <taxon>Hymenochaetaceae</taxon>
        <taxon>Sanghuangporus</taxon>
    </lineage>
</organism>
<dbReference type="Gene3D" id="3.40.30.10">
    <property type="entry name" value="Glutaredoxin"/>
    <property type="match status" value="1"/>
</dbReference>
<dbReference type="PROSITE" id="PS00460">
    <property type="entry name" value="GLUTATHIONE_PEROXID_1"/>
    <property type="match status" value="1"/>
</dbReference>
<evidence type="ECO:0000256" key="10">
    <source>
        <dbReference type="ARBA" id="ARBA00022862"/>
    </source>
</evidence>
<dbReference type="InterPro" id="IPR011990">
    <property type="entry name" value="TPR-like_helical_dom_sf"/>
</dbReference>
<dbReference type="GO" id="GO:0007004">
    <property type="term" value="P:telomere maintenance via telomerase"/>
    <property type="evidence" value="ECO:0007669"/>
    <property type="project" value="TreeGrafter"/>
</dbReference>
<dbReference type="GO" id="GO:0006979">
    <property type="term" value="P:response to oxidative stress"/>
    <property type="evidence" value="ECO:0007669"/>
    <property type="project" value="InterPro"/>
</dbReference>
<dbReference type="CDD" id="cd01648">
    <property type="entry name" value="TERT"/>
    <property type="match status" value="1"/>
</dbReference>
<dbReference type="GO" id="GO:0000781">
    <property type="term" value="C:chromosome, telomeric region"/>
    <property type="evidence" value="ECO:0007669"/>
    <property type="project" value="UniProtKB-SubCell"/>
</dbReference>
<keyword evidence="8 18" id="KW-0479">Metal-binding</keyword>
<proteinExistence type="inferred from homology"/>
<dbReference type="InterPro" id="IPR029759">
    <property type="entry name" value="GPX_AS"/>
</dbReference>
<keyword evidence="5" id="KW-0575">Peroxidase</keyword>
<keyword evidence="10" id="KW-0049">Antioxidant</keyword>
<protein>
    <recommendedName>
        <fullName evidence="3 18">Telomerase reverse transcriptase</fullName>
        <ecNumber evidence="18">2.7.7.49</ecNumber>
    </recommendedName>
    <alternativeName>
        <fullName evidence="18">Telomerase catalytic subunit</fullName>
    </alternativeName>
</protein>
<keyword evidence="13" id="KW-0560">Oxidoreductase</keyword>
<evidence type="ECO:0000256" key="4">
    <source>
        <dbReference type="ARBA" id="ARBA00022454"/>
    </source>
</evidence>
<evidence type="ECO:0000256" key="18">
    <source>
        <dbReference type="RuleBase" id="RU365061"/>
    </source>
</evidence>
<dbReference type="Proteomes" id="UP000757232">
    <property type="component" value="Unassembled WGS sequence"/>
</dbReference>
<evidence type="ECO:0000256" key="12">
    <source>
        <dbReference type="ARBA" id="ARBA00022918"/>
    </source>
</evidence>
<dbReference type="InterPro" id="IPR000477">
    <property type="entry name" value="RT_dom"/>
</dbReference>
<comment type="similarity">
    <text evidence="1">Belongs to the glutathione peroxidase family.</text>
</comment>
<accession>A0A9Q5NDP7</accession>
<evidence type="ECO:0000313" key="23">
    <source>
        <dbReference type="Proteomes" id="UP000757232"/>
    </source>
</evidence>
<gene>
    <name evidence="22" type="ORF">A7U60_g2728</name>
</gene>
<dbReference type="InterPro" id="IPR013766">
    <property type="entry name" value="Thioredoxin_domain"/>
</dbReference>
<evidence type="ECO:0000256" key="11">
    <source>
        <dbReference type="ARBA" id="ARBA00022895"/>
    </source>
</evidence>
<evidence type="ECO:0000256" key="2">
    <source>
        <dbReference type="ARBA" id="ARBA00008001"/>
    </source>
</evidence>
<dbReference type="Gene3D" id="3.30.70.2630">
    <property type="match status" value="1"/>
</dbReference>
<dbReference type="InterPro" id="IPR003545">
    <property type="entry name" value="Telomerase_RT"/>
</dbReference>
<dbReference type="Gene3D" id="1.10.132.70">
    <property type="match status" value="1"/>
</dbReference>
<dbReference type="FunFam" id="3.40.30.10:FF:000010">
    <property type="entry name" value="Glutathione peroxidase"/>
    <property type="match status" value="1"/>
</dbReference>
<dbReference type="InterPro" id="IPR036249">
    <property type="entry name" value="Thioredoxin-like_sf"/>
</dbReference>
<dbReference type="OrthoDB" id="289721at2759"/>
<dbReference type="InterPro" id="IPR021891">
    <property type="entry name" value="Telomerase_RBD"/>
</dbReference>
<keyword evidence="9 18" id="KW-0460">Magnesium</keyword>
<dbReference type="CDD" id="cd00340">
    <property type="entry name" value="GSH_Peroxidase"/>
    <property type="match status" value="1"/>
</dbReference>